<gene>
    <name evidence="2" type="ORF">CDAR_235981</name>
</gene>
<accession>A0AAV4UFX6</accession>
<dbReference type="Proteomes" id="UP001054837">
    <property type="component" value="Unassembled WGS sequence"/>
</dbReference>
<evidence type="ECO:0000313" key="3">
    <source>
        <dbReference type="Proteomes" id="UP001054837"/>
    </source>
</evidence>
<dbReference type="AlphaFoldDB" id="A0AAV4UFX6"/>
<proteinExistence type="predicted"/>
<comment type="caution">
    <text evidence="2">The sequence shown here is derived from an EMBL/GenBank/DDBJ whole genome shotgun (WGS) entry which is preliminary data.</text>
</comment>
<reference evidence="2 3" key="1">
    <citation type="submission" date="2021-06" db="EMBL/GenBank/DDBJ databases">
        <title>Caerostris darwini draft genome.</title>
        <authorList>
            <person name="Kono N."/>
            <person name="Arakawa K."/>
        </authorList>
    </citation>
    <scope>NUCLEOTIDE SEQUENCE [LARGE SCALE GENOMIC DNA]</scope>
</reference>
<feature type="compositionally biased region" description="Basic and acidic residues" evidence="1">
    <location>
        <begin position="11"/>
        <end position="20"/>
    </location>
</feature>
<evidence type="ECO:0000256" key="1">
    <source>
        <dbReference type="SAM" id="MobiDB-lite"/>
    </source>
</evidence>
<feature type="region of interest" description="Disordered" evidence="1">
    <location>
        <begin position="1"/>
        <end position="29"/>
    </location>
</feature>
<organism evidence="2 3">
    <name type="scientific">Caerostris darwini</name>
    <dbReference type="NCBI Taxonomy" id="1538125"/>
    <lineage>
        <taxon>Eukaryota</taxon>
        <taxon>Metazoa</taxon>
        <taxon>Ecdysozoa</taxon>
        <taxon>Arthropoda</taxon>
        <taxon>Chelicerata</taxon>
        <taxon>Arachnida</taxon>
        <taxon>Araneae</taxon>
        <taxon>Araneomorphae</taxon>
        <taxon>Entelegynae</taxon>
        <taxon>Araneoidea</taxon>
        <taxon>Araneidae</taxon>
        <taxon>Caerostris</taxon>
    </lineage>
</organism>
<sequence>MRPSVPLLLNHGDKGSEQRGGRIGTRSKGGRLAKRLMNREILHPPFTFLYSVILQQIILPGGLNIMRGNGERHCNRANDRTVCTTLPPRVHYRLTKWSFCLD</sequence>
<evidence type="ECO:0000313" key="2">
    <source>
        <dbReference type="EMBL" id="GIY56737.1"/>
    </source>
</evidence>
<keyword evidence="3" id="KW-1185">Reference proteome</keyword>
<dbReference type="EMBL" id="BPLQ01011220">
    <property type="protein sequence ID" value="GIY56737.1"/>
    <property type="molecule type" value="Genomic_DNA"/>
</dbReference>
<name>A0AAV4UFX6_9ARAC</name>
<protein>
    <submittedName>
        <fullName evidence="2">Uncharacterized protein</fullName>
    </submittedName>
</protein>